<organism evidence="9 10">
    <name type="scientific">Tilletia horrida</name>
    <dbReference type="NCBI Taxonomy" id="155126"/>
    <lineage>
        <taxon>Eukaryota</taxon>
        <taxon>Fungi</taxon>
        <taxon>Dikarya</taxon>
        <taxon>Basidiomycota</taxon>
        <taxon>Ustilaginomycotina</taxon>
        <taxon>Exobasidiomycetes</taxon>
        <taxon>Tilletiales</taxon>
        <taxon>Tilletiaceae</taxon>
        <taxon>Tilletia</taxon>
    </lineage>
</organism>
<sequence length="948" mass="101901">MAAAAATTAAPSSASFAFSNLVGSVYQTGNVLFTPDGASLISPVGNRVSLFHLLHNTSTTLPFELRKPVARIAQSPANPAILLVADVDGRAVLAHSQRRVVLAHINFKQPLRDAKFSHDGSYVAVTHGSQMQVWRVPNILTAASDFAPFVLHRTYVGHHNDILSITWSKDDQFILTTSKDLTARLYSLHPLQGFKPRTFAGHRDQILGAWFSADEREIYTVSRDGACFVWRSKDEGLEGWDEDGSDDDDDARDQDADGMDVDEDDDGGKGNAKAGSSKLASTLGGVRWGVASRHYFYQADARVTSVALHRSNAIGASALLVTGFSSGVFTLHELPSFTMIHSLSISSEKITSVAISPSGDWLAFGASRLGQLLVWEWASESYILKQQGHFFDMNTVAFSPDGGFAATGGDDGKVKLWNISSSFCTATFSDHSAPVSAIDFAKRGQVLFSASLDGTVRAYDLLRYRNFRTFTAPRPVQFGCVAVEPSGEVVCAGSTDSFEVYMWSVQTGRILDILSGHTGPVVGLAFDPQGSGMMASISWDRSIRLWETFGRSGNVEPFTLNADGLAIAFRPDGLEVCAATLDGQLAFFDAKTGKQTAVLDCRRDIAAGRKTNDKMSRRNAAAGAAFTSVTYSADGRRVLAGGNANFVCLYDVRERVLLKRWTISRNLAYDGTQDRLDSRRMTEAGPAELLDKADEELEELTARERLDRTLPGVQSGDASKRNTRLMARTKCVRFSPTGRSWAAASTAGLLIYSLDAASAGGPGAAFDPLELELDLTPASVRAASAEAEHVRALVGALKLGERALAAEVYERVPAQDIALVARQVPVAYLAPLLRLVAARMSPFTLNAGDPAAGTKKANAAASTSNAVALAVASGPANPSAAHFEFHLRWLAALLTSHGSGSLKPRANNEYAPVLREVQGALNELKANVRAVGDENVYSLLYVWNGMKQ</sequence>
<feature type="region of interest" description="Disordered" evidence="7">
    <location>
        <begin position="238"/>
        <end position="277"/>
    </location>
</feature>
<dbReference type="PROSITE" id="PS00678">
    <property type="entry name" value="WD_REPEATS_1"/>
    <property type="match status" value="1"/>
</dbReference>
<keyword evidence="5" id="KW-0539">Nucleus</keyword>
<dbReference type="GO" id="GO:0000462">
    <property type="term" value="P:maturation of SSU-rRNA from tricistronic rRNA transcript (SSU-rRNA, 5.8S rRNA, LSU-rRNA)"/>
    <property type="evidence" value="ECO:0007669"/>
    <property type="project" value="TreeGrafter"/>
</dbReference>
<dbReference type="InterPro" id="IPR007148">
    <property type="entry name" value="SSU_processome_Utp12"/>
</dbReference>
<feature type="repeat" description="WD" evidence="6">
    <location>
        <begin position="199"/>
        <end position="230"/>
    </location>
</feature>
<protein>
    <submittedName>
        <fullName evidence="9">U3 snoRNP protein</fullName>
    </submittedName>
</protein>
<name>A0AAN6JI12_9BASI</name>
<evidence type="ECO:0000256" key="4">
    <source>
        <dbReference type="ARBA" id="ARBA00022737"/>
    </source>
</evidence>
<comment type="subcellular location">
    <subcellularLocation>
        <location evidence="1">Nucleus</location>
        <location evidence="1">Nucleolus</location>
    </subcellularLocation>
</comment>
<evidence type="ECO:0000259" key="8">
    <source>
        <dbReference type="Pfam" id="PF04003"/>
    </source>
</evidence>
<accession>A0AAN6JI12</accession>
<evidence type="ECO:0000313" key="10">
    <source>
        <dbReference type="Proteomes" id="UP001176521"/>
    </source>
</evidence>
<dbReference type="AlphaFoldDB" id="A0AAN6JI12"/>
<dbReference type="Proteomes" id="UP001176521">
    <property type="component" value="Unassembled WGS sequence"/>
</dbReference>
<dbReference type="InterPro" id="IPR036322">
    <property type="entry name" value="WD40_repeat_dom_sf"/>
</dbReference>
<dbReference type="EMBL" id="JAPDMQ010000495">
    <property type="protein sequence ID" value="KAK0523689.1"/>
    <property type="molecule type" value="Genomic_DNA"/>
</dbReference>
<feature type="compositionally biased region" description="Acidic residues" evidence="7">
    <location>
        <begin position="238"/>
        <end position="266"/>
    </location>
</feature>
<evidence type="ECO:0000256" key="3">
    <source>
        <dbReference type="ARBA" id="ARBA00022574"/>
    </source>
</evidence>
<evidence type="ECO:0000256" key="1">
    <source>
        <dbReference type="ARBA" id="ARBA00004604"/>
    </source>
</evidence>
<dbReference type="GO" id="GO:0032040">
    <property type="term" value="C:small-subunit processome"/>
    <property type="evidence" value="ECO:0007669"/>
    <property type="project" value="UniProtKB-ARBA"/>
</dbReference>
<dbReference type="SUPFAM" id="SSF50998">
    <property type="entry name" value="Quinoprotein alcohol dehydrogenase-like"/>
    <property type="match status" value="1"/>
</dbReference>
<dbReference type="SUPFAM" id="SSF50978">
    <property type="entry name" value="WD40 repeat-like"/>
    <property type="match status" value="1"/>
</dbReference>
<dbReference type="InterPro" id="IPR011047">
    <property type="entry name" value="Quinoprotein_ADH-like_sf"/>
</dbReference>
<dbReference type="PROSITE" id="PS50082">
    <property type="entry name" value="WD_REPEATS_2"/>
    <property type="match status" value="5"/>
</dbReference>
<dbReference type="CDD" id="cd00200">
    <property type="entry name" value="WD40"/>
    <property type="match status" value="1"/>
</dbReference>
<comment type="caution">
    <text evidence="9">The sequence shown here is derived from an EMBL/GenBank/DDBJ whole genome shotgun (WGS) entry which is preliminary data.</text>
</comment>
<dbReference type="InterPro" id="IPR001680">
    <property type="entry name" value="WD40_rpt"/>
</dbReference>
<dbReference type="GO" id="GO:0000028">
    <property type="term" value="P:ribosomal small subunit assembly"/>
    <property type="evidence" value="ECO:0007669"/>
    <property type="project" value="TreeGrafter"/>
</dbReference>
<dbReference type="InterPro" id="IPR015943">
    <property type="entry name" value="WD40/YVTN_repeat-like_dom_sf"/>
</dbReference>
<dbReference type="GO" id="GO:0034388">
    <property type="term" value="C:Pwp2p-containing subcomplex of 90S preribosome"/>
    <property type="evidence" value="ECO:0007669"/>
    <property type="project" value="TreeGrafter"/>
</dbReference>
<evidence type="ECO:0000256" key="2">
    <source>
        <dbReference type="ARBA" id="ARBA00010226"/>
    </source>
</evidence>
<dbReference type="PANTHER" id="PTHR19858">
    <property type="entry name" value="WD40 REPEAT PROTEIN"/>
    <property type="match status" value="1"/>
</dbReference>
<feature type="repeat" description="WD" evidence="6">
    <location>
        <begin position="386"/>
        <end position="427"/>
    </location>
</feature>
<evidence type="ECO:0000313" key="9">
    <source>
        <dbReference type="EMBL" id="KAK0523689.1"/>
    </source>
</evidence>
<feature type="repeat" description="WD" evidence="6">
    <location>
        <begin position="155"/>
        <end position="188"/>
    </location>
</feature>
<keyword evidence="3 6" id="KW-0853">WD repeat</keyword>
<reference evidence="9" key="1">
    <citation type="journal article" date="2023" name="PhytoFront">
        <title>Draft Genome Resources of Seven Strains of Tilletia horrida, Causal Agent of Kernel Smut of Rice.</title>
        <authorList>
            <person name="Khanal S."/>
            <person name="Antony Babu S."/>
            <person name="Zhou X.G."/>
        </authorList>
    </citation>
    <scope>NUCLEOTIDE SEQUENCE</scope>
    <source>
        <strain evidence="9">TX3</strain>
    </source>
</reference>
<feature type="repeat" description="WD" evidence="6">
    <location>
        <begin position="428"/>
        <end position="469"/>
    </location>
</feature>
<keyword evidence="10" id="KW-1185">Reference proteome</keyword>
<comment type="similarity">
    <text evidence="2">Belongs to the WD repeat PWP2 family.</text>
</comment>
<feature type="domain" description="Small-subunit processome Utp12" evidence="8">
    <location>
        <begin position="801"/>
        <end position="943"/>
    </location>
</feature>
<gene>
    <name evidence="9" type="primary">PWP2</name>
    <name evidence="9" type="ORF">OC842_006064</name>
</gene>
<dbReference type="InterPro" id="IPR019775">
    <property type="entry name" value="WD40_repeat_CS"/>
</dbReference>
<dbReference type="Gene3D" id="2.130.10.10">
    <property type="entry name" value="YVTN repeat-like/Quinoprotein amine dehydrogenase"/>
    <property type="match status" value="3"/>
</dbReference>
<feature type="repeat" description="WD" evidence="6">
    <location>
        <begin position="514"/>
        <end position="547"/>
    </location>
</feature>
<keyword evidence="4" id="KW-0677">Repeat</keyword>
<evidence type="ECO:0000256" key="7">
    <source>
        <dbReference type="SAM" id="MobiDB-lite"/>
    </source>
</evidence>
<evidence type="ECO:0000256" key="6">
    <source>
        <dbReference type="PROSITE-ProRule" id="PRU00221"/>
    </source>
</evidence>
<dbReference type="InterPro" id="IPR027145">
    <property type="entry name" value="PWP2"/>
</dbReference>
<dbReference type="Pfam" id="PF00400">
    <property type="entry name" value="WD40"/>
    <property type="match status" value="6"/>
</dbReference>
<dbReference type="PANTHER" id="PTHR19858:SF0">
    <property type="entry name" value="PERIODIC TRYPTOPHAN PROTEIN 2 HOMOLOG"/>
    <property type="match status" value="1"/>
</dbReference>
<dbReference type="Pfam" id="PF04003">
    <property type="entry name" value="Utp12"/>
    <property type="match status" value="1"/>
</dbReference>
<proteinExistence type="inferred from homology"/>
<dbReference type="PROSITE" id="PS50294">
    <property type="entry name" value="WD_REPEATS_REGION"/>
    <property type="match status" value="3"/>
</dbReference>
<dbReference type="SMART" id="SM00320">
    <property type="entry name" value="WD40"/>
    <property type="match status" value="11"/>
</dbReference>
<evidence type="ECO:0000256" key="5">
    <source>
        <dbReference type="ARBA" id="ARBA00023242"/>
    </source>
</evidence>